<gene>
    <name evidence="2" type="ORF">LSALG_LOCUS11298</name>
</gene>
<dbReference type="AlphaFoldDB" id="A0AA35VL95"/>
<dbReference type="Proteomes" id="UP001177003">
    <property type="component" value="Chromosome 2"/>
</dbReference>
<evidence type="ECO:0000313" key="2">
    <source>
        <dbReference type="EMBL" id="CAI9271013.1"/>
    </source>
</evidence>
<organism evidence="2 3">
    <name type="scientific">Lactuca saligna</name>
    <name type="common">Willowleaf lettuce</name>
    <dbReference type="NCBI Taxonomy" id="75948"/>
    <lineage>
        <taxon>Eukaryota</taxon>
        <taxon>Viridiplantae</taxon>
        <taxon>Streptophyta</taxon>
        <taxon>Embryophyta</taxon>
        <taxon>Tracheophyta</taxon>
        <taxon>Spermatophyta</taxon>
        <taxon>Magnoliopsida</taxon>
        <taxon>eudicotyledons</taxon>
        <taxon>Gunneridae</taxon>
        <taxon>Pentapetalae</taxon>
        <taxon>asterids</taxon>
        <taxon>campanulids</taxon>
        <taxon>Asterales</taxon>
        <taxon>Asteraceae</taxon>
        <taxon>Cichorioideae</taxon>
        <taxon>Cichorieae</taxon>
        <taxon>Lactucinae</taxon>
        <taxon>Lactuca</taxon>
    </lineage>
</organism>
<accession>A0AA35VL95</accession>
<evidence type="ECO:0000256" key="1">
    <source>
        <dbReference type="SAM" id="MobiDB-lite"/>
    </source>
</evidence>
<name>A0AA35VL95_LACSI</name>
<proteinExistence type="predicted"/>
<dbReference type="EMBL" id="OX465078">
    <property type="protein sequence ID" value="CAI9271013.1"/>
    <property type="molecule type" value="Genomic_DNA"/>
</dbReference>
<reference evidence="2" key="1">
    <citation type="submission" date="2023-04" db="EMBL/GenBank/DDBJ databases">
        <authorList>
            <person name="Vijverberg K."/>
            <person name="Xiong W."/>
            <person name="Schranz E."/>
        </authorList>
    </citation>
    <scope>NUCLEOTIDE SEQUENCE</scope>
</reference>
<sequence length="113" mass="13082">MKKSKLTGKGSNQSLDSTCRREPHNEGSYFFCSCKFVTTSNGEANRQNKVLTEQWWLKEVKIKNYVLKGKEENEIFCSWMFYVYASGVLAEEVEKMDATYSDVLTTKILDIEQ</sequence>
<evidence type="ECO:0000313" key="3">
    <source>
        <dbReference type="Proteomes" id="UP001177003"/>
    </source>
</evidence>
<protein>
    <submittedName>
        <fullName evidence="2">Uncharacterized protein</fullName>
    </submittedName>
</protein>
<keyword evidence="3" id="KW-1185">Reference proteome</keyword>
<feature type="region of interest" description="Disordered" evidence="1">
    <location>
        <begin position="1"/>
        <end position="22"/>
    </location>
</feature>